<evidence type="ECO:0000256" key="6">
    <source>
        <dbReference type="RuleBase" id="RU000461"/>
    </source>
</evidence>
<dbReference type="PANTHER" id="PTHR24305:SF166">
    <property type="entry name" value="CYTOCHROME P450 12A4, MITOCHONDRIAL-RELATED"/>
    <property type="match status" value="1"/>
</dbReference>
<dbReference type="OrthoDB" id="1470350at2759"/>
<dbReference type="InterPro" id="IPR050121">
    <property type="entry name" value="Cytochrome_P450_monoxygenase"/>
</dbReference>
<organism evidence="7 8">
    <name type="scientific">Lachancea mirantina</name>
    <dbReference type="NCBI Taxonomy" id="1230905"/>
    <lineage>
        <taxon>Eukaryota</taxon>
        <taxon>Fungi</taxon>
        <taxon>Dikarya</taxon>
        <taxon>Ascomycota</taxon>
        <taxon>Saccharomycotina</taxon>
        <taxon>Saccharomycetes</taxon>
        <taxon>Saccharomycetales</taxon>
        <taxon>Saccharomycetaceae</taxon>
        <taxon>Lachancea</taxon>
    </lineage>
</organism>
<dbReference type="InterPro" id="IPR017972">
    <property type="entry name" value="Cyt_P450_CS"/>
</dbReference>
<dbReference type="Gene3D" id="1.10.630.10">
    <property type="entry name" value="Cytochrome P450"/>
    <property type="match status" value="1"/>
</dbReference>
<dbReference type="PROSITE" id="PS00086">
    <property type="entry name" value="CYTOCHROME_P450"/>
    <property type="match status" value="1"/>
</dbReference>
<evidence type="ECO:0000256" key="2">
    <source>
        <dbReference type="ARBA" id="ARBA00010617"/>
    </source>
</evidence>
<keyword evidence="6" id="KW-0503">Monooxygenase</keyword>
<dbReference type="GO" id="GO:0004497">
    <property type="term" value="F:monooxygenase activity"/>
    <property type="evidence" value="ECO:0007669"/>
    <property type="project" value="UniProtKB-KW"/>
</dbReference>
<dbReference type="Proteomes" id="UP000191024">
    <property type="component" value="Chromosome A"/>
</dbReference>
<evidence type="ECO:0000313" key="7">
    <source>
        <dbReference type="EMBL" id="SCU77491.1"/>
    </source>
</evidence>
<proteinExistence type="inferred from homology"/>
<keyword evidence="8" id="KW-1185">Reference proteome</keyword>
<protein>
    <submittedName>
        <fullName evidence="7">LAMI_0A01332g1_1</fullName>
    </submittedName>
</protein>
<accession>A0A1G4ILN1</accession>
<keyword evidence="5 6" id="KW-0349">Heme</keyword>
<keyword evidence="6" id="KW-0560">Oxidoreductase</keyword>
<dbReference type="EMBL" id="LT598462">
    <property type="protein sequence ID" value="SCU77491.1"/>
    <property type="molecule type" value="Genomic_DNA"/>
</dbReference>
<dbReference type="STRING" id="1230905.A0A1G4ILN1"/>
<name>A0A1G4ILN1_9SACH</name>
<dbReference type="InterPro" id="IPR036396">
    <property type="entry name" value="Cyt_P450_sf"/>
</dbReference>
<keyword evidence="4 5" id="KW-0408">Iron</keyword>
<dbReference type="PRINTS" id="PR00465">
    <property type="entry name" value="EP450IV"/>
</dbReference>
<dbReference type="SUPFAM" id="SSF48264">
    <property type="entry name" value="Cytochrome P450"/>
    <property type="match status" value="1"/>
</dbReference>
<dbReference type="PANTHER" id="PTHR24305">
    <property type="entry name" value="CYTOCHROME P450"/>
    <property type="match status" value="1"/>
</dbReference>
<evidence type="ECO:0000313" key="8">
    <source>
        <dbReference type="Proteomes" id="UP000191024"/>
    </source>
</evidence>
<reference evidence="7 8" key="1">
    <citation type="submission" date="2016-03" db="EMBL/GenBank/DDBJ databases">
        <authorList>
            <person name="Devillers H."/>
        </authorList>
    </citation>
    <scope>NUCLEOTIDE SEQUENCE [LARGE SCALE GENOMIC DNA]</scope>
    <source>
        <strain evidence="7">CBS 11717</strain>
    </source>
</reference>
<comment type="cofactor">
    <cofactor evidence="1 5">
        <name>heme</name>
        <dbReference type="ChEBI" id="CHEBI:30413"/>
    </cofactor>
</comment>
<dbReference type="GO" id="GO:0005506">
    <property type="term" value="F:iron ion binding"/>
    <property type="evidence" value="ECO:0007669"/>
    <property type="project" value="InterPro"/>
</dbReference>
<dbReference type="InterPro" id="IPR001128">
    <property type="entry name" value="Cyt_P450"/>
</dbReference>
<dbReference type="AlphaFoldDB" id="A0A1G4ILN1"/>
<feature type="binding site" description="axial binding residue" evidence="5">
    <location>
        <position position="486"/>
    </location>
    <ligand>
        <name>heme</name>
        <dbReference type="ChEBI" id="CHEBI:30413"/>
    </ligand>
    <ligandPart>
        <name>Fe</name>
        <dbReference type="ChEBI" id="CHEBI:18248"/>
    </ligandPart>
</feature>
<dbReference type="GO" id="GO:0020037">
    <property type="term" value="F:heme binding"/>
    <property type="evidence" value="ECO:0007669"/>
    <property type="project" value="InterPro"/>
</dbReference>
<evidence type="ECO:0000256" key="5">
    <source>
        <dbReference type="PIRSR" id="PIRSR602403-1"/>
    </source>
</evidence>
<dbReference type="GO" id="GO:0016705">
    <property type="term" value="F:oxidoreductase activity, acting on paired donors, with incorporation or reduction of molecular oxygen"/>
    <property type="evidence" value="ECO:0007669"/>
    <property type="project" value="InterPro"/>
</dbReference>
<keyword evidence="3 5" id="KW-0479">Metal-binding</keyword>
<evidence type="ECO:0000256" key="1">
    <source>
        <dbReference type="ARBA" id="ARBA00001971"/>
    </source>
</evidence>
<evidence type="ECO:0000256" key="3">
    <source>
        <dbReference type="ARBA" id="ARBA00022723"/>
    </source>
</evidence>
<gene>
    <name evidence="7" type="ORF">LAMI_0A01332G</name>
</gene>
<comment type="similarity">
    <text evidence="2 6">Belongs to the cytochrome P450 family.</text>
</comment>
<sequence>MLIAFVLGLTALINYYVVFPIFLNPLIKQGIPGPWHYKLTRFFILNITRREKRLETLQKLHEKYGPVVMVGPNEVSLNSLDLVKKVYLGNYPKEFKNSDGTVKGFYSQFGNYGETNMFTIGENREHLQQKRQLQKLYSNSSIKCSQAFIRAKVLEVVKKIEIIGYGKNVEVGSLFTSLAMDVVSGFNYGSKLSSTFVNDLAHTAVDLNLSENLFSSFRATTSMWFYTTLMPSLWAPVARLYGIDKRAELGAQWIYDNFAKGMDLLVAEESVDVAQFPLNSVIAKMWETASEKRYHNGPEKIDLTSGVPPFNYKVSGMTTRDTNKIASEIADHIVAGHETTGVTLTYIAWELSRPVNFIWREKLRQELRGTRSLICEELENLPVLGAIISESLRLHAAIPGSEPRFVPRGQALKTTVAGCQVEIPEGTIVACQPWTLHRQAVFGANPERFKPARWLQQPEEPEQEFKQRLKAMHSNMFVFGEGNRMCLGMHLALAEIRMVTAAIYSRFETTVSPDWCPIIDSDDTPVKLGYGALSTRTRSTDYHKMPDIDKMAMADSYVTRPMFDECWLRFEPFSD</sequence>
<evidence type="ECO:0000256" key="4">
    <source>
        <dbReference type="ARBA" id="ARBA00023004"/>
    </source>
</evidence>
<dbReference type="InterPro" id="IPR002403">
    <property type="entry name" value="Cyt_P450_E_grp-IV"/>
</dbReference>
<dbReference type="PRINTS" id="PR00385">
    <property type="entry name" value="P450"/>
</dbReference>
<dbReference type="Pfam" id="PF00067">
    <property type="entry name" value="p450"/>
    <property type="match status" value="1"/>
</dbReference>